<evidence type="ECO:0000313" key="1">
    <source>
        <dbReference type="EMBL" id="GAI62780.1"/>
    </source>
</evidence>
<protein>
    <submittedName>
        <fullName evidence="1">Uncharacterized protein</fullName>
    </submittedName>
</protein>
<reference evidence="1" key="1">
    <citation type="journal article" date="2014" name="Front. Microbiol.">
        <title>High frequency of phylogenetically diverse reductive dehalogenase-homologous genes in deep subseafloor sedimentary metagenomes.</title>
        <authorList>
            <person name="Kawai M."/>
            <person name="Futagami T."/>
            <person name="Toyoda A."/>
            <person name="Takaki Y."/>
            <person name="Nishi S."/>
            <person name="Hori S."/>
            <person name="Arai W."/>
            <person name="Tsubouchi T."/>
            <person name="Morono Y."/>
            <person name="Uchiyama I."/>
            <person name="Ito T."/>
            <person name="Fujiyama A."/>
            <person name="Inagaki F."/>
            <person name="Takami H."/>
        </authorList>
    </citation>
    <scope>NUCLEOTIDE SEQUENCE</scope>
    <source>
        <strain evidence="1">Expedition CK06-06</strain>
    </source>
</reference>
<sequence length="147" mass="16791">MTKGLGDRSQIDSIPTEELLVKAYELAERGRLQTQRQHYQPGNIIILDFDANLSYHVDYLKVHHYAVIIAPETRQLSVDSCTMIGLKNCQAWIFKYDRQHAKWSVEAWNGSTGDKAFAKLARDLLNEGYATEGGKLHFKRLTRAHTS</sequence>
<comment type="caution">
    <text evidence="1">The sequence shown here is derived from an EMBL/GenBank/DDBJ whole genome shotgun (WGS) entry which is preliminary data.</text>
</comment>
<dbReference type="AlphaFoldDB" id="X1RI01"/>
<dbReference type="EMBL" id="BARW01000326">
    <property type="protein sequence ID" value="GAI62780.1"/>
    <property type="molecule type" value="Genomic_DNA"/>
</dbReference>
<organism evidence="1">
    <name type="scientific">marine sediment metagenome</name>
    <dbReference type="NCBI Taxonomy" id="412755"/>
    <lineage>
        <taxon>unclassified sequences</taxon>
        <taxon>metagenomes</taxon>
        <taxon>ecological metagenomes</taxon>
    </lineage>
</organism>
<accession>X1RI01</accession>
<name>X1RI01_9ZZZZ</name>
<proteinExistence type="predicted"/>
<gene>
    <name evidence="1" type="ORF">S12H4_01578</name>
</gene>